<dbReference type="eggNOG" id="ENOG50337N3">
    <property type="taxonomic scope" value="Bacteria"/>
</dbReference>
<dbReference type="OrthoDB" id="583046at2"/>
<dbReference type="EMBL" id="CP000393">
    <property type="protein sequence ID" value="ABG53877.1"/>
    <property type="molecule type" value="Genomic_DNA"/>
</dbReference>
<evidence type="ECO:0000313" key="1">
    <source>
        <dbReference type="EMBL" id="ABG53877.1"/>
    </source>
</evidence>
<protein>
    <recommendedName>
        <fullName evidence="2">VWFA domain-containing protein</fullName>
    </recommendedName>
</protein>
<name>Q10V47_TRIEI</name>
<dbReference type="AlphaFoldDB" id="Q10V47"/>
<organism evidence="1">
    <name type="scientific">Trichodesmium erythraeum (strain IMS101)</name>
    <dbReference type="NCBI Taxonomy" id="203124"/>
    <lineage>
        <taxon>Bacteria</taxon>
        <taxon>Bacillati</taxon>
        <taxon>Cyanobacteriota</taxon>
        <taxon>Cyanophyceae</taxon>
        <taxon>Oscillatoriophycideae</taxon>
        <taxon>Oscillatoriales</taxon>
        <taxon>Microcoleaceae</taxon>
        <taxon>Trichodesmium</taxon>
    </lineage>
</organism>
<accession>Q10V47</accession>
<reference evidence="1" key="1">
    <citation type="submission" date="2006-06" db="EMBL/GenBank/DDBJ databases">
        <title>Complete sequence of Trichodesmium erythraeum IMS101.</title>
        <authorList>
            <consortium name="US DOE Joint Genome Institute"/>
            <person name="Copeland A."/>
            <person name="Lucas S."/>
            <person name="Lapidus A."/>
            <person name="Barry K."/>
            <person name="Detter J.C."/>
            <person name="Glavina del Rio T."/>
            <person name="Hammon N."/>
            <person name="Israni S."/>
            <person name="Dalin E."/>
            <person name="Tice H."/>
            <person name="Pitluck S."/>
            <person name="Kiss H."/>
            <person name="Munk A.C."/>
            <person name="Brettin T."/>
            <person name="Bruce D."/>
            <person name="Han C."/>
            <person name="Tapia R."/>
            <person name="Gilna P."/>
            <person name="Schmutz J."/>
            <person name="Larimer F."/>
            <person name="Land M."/>
            <person name="Hauser L."/>
            <person name="Kyrpides N."/>
            <person name="Kim E."/>
            <person name="Richardson P."/>
        </authorList>
    </citation>
    <scope>NUCLEOTIDE SEQUENCE [LARGE SCALE GENOMIC DNA]</scope>
    <source>
        <strain evidence="1">IMS101</strain>
    </source>
</reference>
<evidence type="ECO:0008006" key="2">
    <source>
        <dbReference type="Google" id="ProtNLM"/>
    </source>
</evidence>
<dbReference type="RefSeq" id="WP_011614171.1">
    <property type="nucleotide sequence ID" value="NC_008312.1"/>
</dbReference>
<gene>
    <name evidence="1" type="ordered locus">Tery_4963</name>
</gene>
<dbReference type="HOGENOM" id="CLU_985964_0_0_3"/>
<sequence length="301" mass="33466">MIVTILKIYGILIIISTILSIASCAGKVDGKTSIKTTSPIISEPLPEVKNALQNQARSTPVKVVILIDKTVSADWSRIEGPKTQDVQSSLRLLKINGGELAVGNFCDDSNRPLERVRVEQQPLLEKVVFHHPVPPVEPKNKGNAFTYRKEKDQYKQELVKYKTLRQNDLQILADHNNSVQEWHSQSEEKINEFLTTQVKPILARPVNCGSSDIQGGINRAKLFLGESDLTWRQTPQKFAVFITDGLDNVGVQPVEFKSNAEVLLVNGAGGKGIFENIEHKAFESVPAAFRYLVTQVNKGEN</sequence>
<dbReference type="KEGG" id="ter:Tery_4963"/>
<proteinExistence type="predicted"/>
<dbReference type="PROSITE" id="PS51257">
    <property type="entry name" value="PROKAR_LIPOPROTEIN"/>
    <property type="match status" value="1"/>
</dbReference>